<proteinExistence type="predicted"/>
<accession>A0A8T2KKE3</accession>
<dbReference type="EMBL" id="JAACNH010000001">
    <property type="protein sequence ID" value="KAG8456752.1"/>
    <property type="molecule type" value="Genomic_DNA"/>
</dbReference>
<dbReference type="AlphaFoldDB" id="A0A8T2KKE3"/>
<gene>
    <name evidence="1" type="ORF">GDO86_002510</name>
</gene>
<comment type="caution">
    <text evidence="1">The sequence shown here is derived from an EMBL/GenBank/DDBJ whole genome shotgun (WGS) entry which is preliminary data.</text>
</comment>
<protein>
    <submittedName>
        <fullName evidence="1">Uncharacterized protein</fullName>
    </submittedName>
</protein>
<sequence>MRESLFDHTGQMPCYRTYKMSWAVTSLFRFSNSHQSVTDGLAQLNNVRFHLLVNQTNFTLQTFNLILKYQNQL</sequence>
<keyword evidence="2" id="KW-1185">Reference proteome</keyword>
<evidence type="ECO:0000313" key="1">
    <source>
        <dbReference type="EMBL" id="KAG8456752.1"/>
    </source>
</evidence>
<reference evidence="1" key="1">
    <citation type="thesis" date="2020" institute="ProQuest LLC" country="789 East Eisenhower Parkway, Ann Arbor, MI, USA">
        <title>Comparative Genomics and Chromosome Evolution.</title>
        <authorList>
            <person name="Mudd A.B."/>
        </authorList>
    </citation>
    <scope>NUCLEOTIDE SEQUENCE</scope>
    <source>
        <strain evidence="1">Female2</strain>
        <tissue evidence="1">Blood</tissue>
    </source>
</reference>
<name>A0A8T2KKE3_9PIPI</name>
<evidence type="ECO:0000313" key="2">
    <source>
        <dbReference type="Proteomes" id="UP000812440"/>
    </source>
</evidence>
<dbReference type="Proteomes" id="UP000812440">
    <property type="component" value="Chromosome 1"/>
</dbReference>
<organism evidence="1 2">
    <name type="scientific">Hymenochirus boettgeri</name>
    <name type="common">Congo dwarf clawed frog</name>
    <dbReference type="NCBI Taxonomy" id="247094"/>
    <lineage>
        <taxon>Eukaryota</taxon>
        <taxon>Metazoa</taxon>
        <taxon>Chordata</taxon>
        <taxon>Craniata</taxon>
        <taxon>Vertebrata</taxon>
        <taxon>Euteleostomi</taxon>
        <taxon>Amphibia</taxon>
        <taxon>Batrachia</taxon>
        <taxon>Anura</taxon>
        <taxon>Pipoidea</taxon>
        <taxon>Pipidae</taxon>
        <taxon>Pipinae</taxon>
        <taxon>Hymenochirus</taxon>
    </lineage>
</organism>